<keyword evidence="3" id="KW-1185">Reference proteome</keyword>
<accession>A0ABQ9BUG6</accession>
<comment type="caution">
    <text evidence="2">The sequence shown here is derived from an EMBL/GenBank/DDBJ whole genome shotgun (WGS) entry which is preliminary data.</text>
</comment>
<dbReference type="Proteomes" id="UP001141253">
    <property type="component" value="Chromosome 3"/>
</dbReference>
<evidence type="ECO:0000313" key="2">
    <source>
        <dbReference type="EMBL" id="KAJ6389420.1"/>
    </source>
</evidence>
<dbReference type="EMBL" id="JAPFFI010000007">
    <property type="protein sequence ID" value="KAJ6389420.1"/>
    <property type="molecule type" value="Genomic_DNA"/>
</dbReference>
<dbReference type="PANTHER" id="PTHR33881">
    <property type="entry name" value="NEUROGENIC LOCUS NOTCH-LIKE PROTEIN"/>
    <property type="match status" value="1"/>
</dbReference>
<dbReference type="PANTHER" id="PTHR33881:SF17">
    <property type="entry name" value="EGF-LIKE DOMAIN-CONTAINING PROTEIN"/>
    <property type="match status" value="1"/>
</dbReference>
<protein>
    <recommendedName>
        <fullName evidence="4">EGF-like domain-containing protein</fullName>
    </recommendedName>
</protein>
<keyword evidence="1" id="KW-0732">Signal</keyword>
<name>A0ABQ9BUG6_9ROSI</name>
<organism evidence="2 3">
    <name type="scientific">Salix suchowensis</name>
    <dbReference type="NCBI Taxonomy" id="1278906"/>
    <lineage>
        <taxon>Eukaryota</taxon>
        <taxon>Viridiplantae</taxon>
        <taxon>Streptophyta</taxon>
        <taxon>Embryophyta</taxon>
        <taxon>Tracheophyta</taxon>
        <taxon>Spermatophyta</taxon>
        <taxon>Magnoliopsida</taxon>
        <taxon>eudicotyledons</taxon>
        <taxon>Gunneridae</taxon>
        <taxon>Pentapetalae</taxon>
        <taxon>rosids</taxon>
        <taxon>fabids</taxon>
        <taxon>Malpighiales</taxon>
        <taxon>Salicaceae</taxon>
        <taxon>Saliceae</taxon>
        <taxon>Salix</taxon>
    </lineage>
</organism>
<proteinExistence type="predicted"/>
<reference evidence="2" key="2">
    <citation type="journal article" date="2023" name="Int. J. Mol. Sci.">
        <title>De Novo Assembly and Annotation of 11 Diverse Shrub Willow (Salix) Genomes Reveals Novel Gene Organization in Sex-Linked Regions.</title>
        <authorList>
            <person name="Hyden B."/>
            <person name="Feng K."/>
            <person name="Yates T.B."/>
            <person name="Jawdy S."/>
            <person name="Cereghino C."/>
            <person name="Smart L.B."/>
            <person name="Muchero W."/>
        </authorList>
    </citation>
    <scope>NUCLEOTIDE SEQUENCE</scope>
    <source>
        <tissue evidence="2">Shoot tip</tissue>
    </source>
</reference>
<feature type="chain" id="PRO_5045829073" description="EGF-like domain-containing protein" evidence="1">
    <location>
        <begin position="32"/>
        <end position="211"/>
    </location>
</feature>
<evidence type="ECO:0008006" key="4">
    <source>
        <dbReference type="Google" id="ProtNLM"/>
    </source>
</evidence>
<feature type="signal peptide" evidence="1">
    <location>
        <begin position="1"/>
        <end position="31"/>
    </location>
</feature>
<sequence>MNTFNLIISTPISFNLLLSSLLALTVKGTLQDDVCALTNCGEGACKASSASLLGFDCECYSGWKKVQIGPLTFPSCIIPNCTVDFGCGNGAPPPPPPSRPPPFDLLNPCNLVWCGDGTCVANGTGHICQCTGDSANLFNLTGLACFKKCYLGADCNGLVLGKSPPSPPPPAPASSATPVLNGTGLFEASNSSKYLSALSLILFAATFLKWL</sequence>
<evidence type="ECO:0000313" key="3">
    <source>
        <dbReference type="Proteomes" id="UP001141253"/>
    </source>
</evidence>
<reference evidence="2" key="1">
    <citation type="submission" date="2022-10" db="EMBL/GenBank/DDBJ databases">
        <authorList>
            <person name="Hyden B.L."/>
            <person name="Feng K."/>
            <person name="Yates T."/>
            <person name="Jawdy S."/>
            <person name="Smart L.B."/>
            <person name="Muchero W."/>
        </authorList>
    </citation>
    <scope>NUCLEOTIDE SEQUENCE</scope>
    <source>
        <tissue evidence="2">Shoot tip</tissue>
    </source>
</reference>
<evidence type="ECO:0000256" key="1">
    <source>
        <dbReference type="SAM" id="SignalP"/>
    </source>
</evidence>
<gene>
    <name evidence="2" type="ORF">OIU77_027701</name>
</gene>